<name>J8ZTW0_EDHAE</name>
<keyword evidence="3" id="KW-0808">Transferase</keyword>
<dbReference type="InterPro" id="IPR035102">
    <property type="entry name" value="Phosphomevalonate_kinase"/>
</dbReference>
<dbReference type="PANTHER" id="PTHR31814">
    <property type="match status" value="1"/>
</dbReference>
<dbReference type="GO" id="GO:0005524">
    <property type="term" value="F:ATP binding"/>
    <property type="evidence" value="ECO:0007669"/>
    <property type="project" value="UniProtKB-KW"/>
</dbReference>
<dbReference type="InParanoid" id="J8ZTW0"/>
<sequence>MKDEYVIEIPGKVVINGGYLVLNEPNECVCIVPNIKSRIKVSKKISEKTIISIKTNFLDSCVFEYNNSRFIISNFTDIESSMIYCLNLANAFLDVTGIVPANQHIELFINLEDILFSTKKATIKDSIKTGLGSSCVFLIAIVDALLEISMEEREFFDLCIQVNSKISPKSSGCDIGSTLLGNIIYKKHEYTKIRCLNSDYAMILCSFNSSTNTRTMLDFVDLSDHKWKNLNIINNEIIHIFRSSQHLEPEACIRLKKLYKDYLVTLRNISTQIVPEKQYELLLKTFKMPVVGCGVSGSGGEDCVWVIVSKANLIDVYSFLNNNFSYTRVVTDLSGESNLSKLKKLL</sequence>
<dbReference type="AlphaFoldDB" id="J8ZTW0"/>
<dbReference type="EMBL" id="AFBI03000046">
    <property type="protein sequence ID" value="EJW03078.1"/>
    <property type="molecule type" value="Genomic_DNA"/>
</dbReference>
<dbReference type="GO" id="GO:0004631">
    <property type="term" value="F:phosphomevalonate kinase activity"/>
    <property type="evidence" value="ECO:0007669"/>
    <property type="project" value="UniProtKB-EC"/>
</dbReference>
<keyword evidence="6" id="KW-0067">ATP-binding</keyword>
<organism evidence="7 8">
    <name type="scientific">Edhazardia aedis (strain USNM 41457)</name>
    <name type="common">Microsporidian parasite</name>
    <dbReference type="NCBI Taxonomy" id="1003232"/>
    <lineage>
        <taxon>Eukaryota</taxon>
        <taxon>Fungi</taxon>
        <taxon>Fungi incertae sedis</taxon>
        <taxon>Microsporidia</taxon>
        <taxon>Edhazardia</taxon>
    </lineage>
</organism>
<evidence type="ECO:0000256" key="1">
    <source>
        <dbReference type="ARBA" id="ARBA00005017"/>
    </source>
</evidence>
<comment type="caution">
    <text evidence="7">The sequence shown here is derived from an EMBL/GenBank/DDBJ whole genome shotgun (WGS) entry which is preliminary data.</text>
</comment>
<evidence type="ECO:0000256" key="2">
    <source>
        <dbReference type="ARBA" id="ARBA00012958"/>
    </source>
</evidence>
<dbReference type="GO" id="GO:0005777">
    <property type="term" value="C:peroxisome"/>
    <property type="evidence" value="ECO:0007669"/>
    <property type="project" value="TreeGrafter"/>
</dbReference>
<protein>
    <recommendedName>
        <fullName evidence="2">phosphomevalonate kinase</fullName>
        <ecNumber evidence="2">2.7.4.2</ecNumber>
    </recommendedName>
</protein>
<accession>J8ZTW0</accession>
<keyword evidence="8" id="KW-1185">Reference proteome</keyword>
<comment type="pathway">
    <text evidence="1">Isoprenoid biosynthesis; isopentenyl diphosphate biosynthesis via mevalonate pathway; isopentenyl diphosphate from (R)-mevalonate: step 2/3.</text>
</comment>
<evidence type="ECO:0000313" key="7">
    <source>
        <dbReference type="EMBL" id="EJW03078.1"/>
    </source>
</evidence>
<keyword evidence="4" id="KW-0547">Nucleotide-binding</keyword>
<evidence type="ECO:0000256" key="3">
    <source>
        <dbReference type="ARBA" id="ARBA00022679"/>
    </source>
</evidence>
<dbReference type="OMA" id="HIELFIN"/>
<dbReference type="VEuPathDB" id="MicrosporidiaDB:EDEG_02557"/>
<dbReference type="EC" id="2.7.4.2" evidence="2"/>
<dbReference type="HOGENOM" id="CLU_789954_0_0_1"/>
<dbReference type="OrthoDB" id="2193885at2759"/>
<dbReference type="InterPro" id="IPR014721">
    <property type="entry name" value="Ribsml_uS5_D2-typ_fold_subgr"/>
</dbReference>
<evidence type="ECO:0000256" key="6">
    <source>
        <dbReference type="ARBA" id="ARBA00022840"/>
    </source>
</evidence>
<evidence type="ECO:0000256" key="5">
    <source>
        <dbReference type="ARBA" id="ARBA00022777"/>
    </source>
</evidence>
<dbReference type="InterPro" id="IPR020568">
    <property type="entry name" value="Ribosomal_Su5_D2-typ_SF"/>
</dbReference>
<dbReference type="Proteomes" id="UP000003163">
    <property type="component" value="Unassembled WGS sequence"/>
</dbReference>
<dbReference type="SUPFAM" id="SSF54211">
    <property type="entry name" value="Ribosomal protein S5 domain 2-like"/>
    <property type="match status" value="1"/>
</dbReference>
<dbReference type="GO" id="GO:0019287">
    <property type="term" value="P:isopentenyl diphosphate biosynthetic process, mevalonate pathway"/>
    <property type="evidence" value="ECO:0007669"/>
    <property type="project" value="TreeGrafter"/>
</dbReference>
<reference evidence="8" key="2">
    <citation type="submission" date="2015-07" db="EMBL/GenBank/DDBJ databases">
        <title>Contrasting host-pathogen interactions and genome evolution in two generalist and specialist microsporidian pathogens of mosquitoes.</title>
        <authorList>
            <consortium name="The Broad Institute Genomics Platform"/>
            <consortium name="The Broad Institute Genome Sequencing Center for Infectious Disease"/>
            <person name="Cuomo C.A."/>
            <person name="Sanscrainte N.D."/>
            <person name="Goldberg J.M."/>
            <person name="Heiman D."/>
            <person name="Young S."/>
            <person name="Zeng Q."/>
            <person name="Becnel J.J."/>
            <person name="Birren B.W."/>
        </authorList>
    </citation>
    <scope>NUCLEOTIDE SEQUENCE [LARGE SCALE GENOMIC DNA]</scope>
    <source>
        <strain evidence="8">USNM 41457</strain>
    </source>
</reference>
<evidence type="ECO:0000256" key="4">
    <source>
        <dbReference type="ARBA" id="ARBA00022741"/>
    </source>
</evidence>
<evidence type="ECO:0000313" key="8">
    <source>
        <dbReference type="Proteomes" id="UP000003163"/>
    </source>
</evidence>
<keyword evidence="5" id="KW-0418">Kinase</keyword>
<dbReference type="Gene3D" id="3.30.230.10">
    <property type="match status" value="1"/>
</dbReference>
<gene>
    <name evidence="7" type="ORF">EDEG_02557</name>
</gene>
<dbReference type="GO" id="GO:0010142">
    <property type="term" value="P:farnesyl diphosphate biosynthetic process, mevalonate pathway"/>
    <property type="evidence" value="ECO:0007669"/>
    <property type="project" value="TreeGrafter"/>
</dbReference>
<proteinExistence type="predicted"/>
<dbReference type="PANTHER" id="PTHR31814:SF2">
    <property type="entry name" value="PHOSPHOMEVALONATE KINASE"/>
    <property type="match status" value="1"/>
</dbReference>
<reference evidence="7 8" key="1">
    <citation type="submission" date="2011-08" db="EMBL/GenBank/DDBJ databases">
        <authorList>
            <person name="Liu Z.J."/>
            <person name="Shi F.L."/>
            <person name="Lu J.Q."/>
            <person name="Li M."/>
            <person name="Wang Z.L."/>
        </authorList>
    </citation>
    <scope>NUCLEOTIDE SEQUENCE [LARGE SCALE GENOMIC DNA]</scope>
    <source>
        <strain evidence="7 8">USNM 41457</strain>
    </source>
</reference>